<proteinExistence type="predicted"/>
<dbReference type="AlphaFoldDB" id="A0A8J2IJN7"/>
<reference evidence="2" key="1">
    <citation type="submission" date="2021-05" db="EMBL/GenBank/DDBJ databases">
        <authorList>
            <person name="Khan N."/>
        </authorList>
    </citation>
    <scope>NUCLEOTIDE SEQUENCE</scope>
</reference>
<feature type="compositionally biased region" description="Low complexity" evidence="1">
    <location>
        <begin position="213"/>
        <end position="226"/>
    </location>
</feature>
<gene>
    <name evidence="2" type="ORF">FEQUK3_LOCUS4294</name>
</gene>
<feature type="compositionally biased region" description="Polar residues" evidence="1">
    <location>
        <begin position="371"/>
        <end position="398"/>
    </location>
</feature>
<evidence type="ECO:0000313" key="3">
    <source>
        <dbReference type="Proteomes" id="UP000693738"/>
    </source>
</evidence>
<feature type="compositionally biased region" description="Polar residues" evidence="1">
    <location>
        <begin position="1"/>
        <end position="19"/>
    </location>
</feature>
<dbReference type="Proteomes" id="UP000693738">
    <property type="component" value="Unassembled WGS sequence"/>
</dbReference>
<feature type="compositionally biased region" description="Basic and acidic residues" evidence="1">
    <location>
        <begin position="195"/>
        <end position="207"/>
    </location>
</feature>
<dbReference type="EMBL" id="CAJSTJ010000125">
    <property type="protein sequence ID" value="CAG7558585.1"/>
    <property type="molecule type" value="Genomic_DNA"/>
</dbReference>
<feature type="region of interest" description="Disordered" evidence="1">
    <location>
        <begin position="403"/>
        <end position="422"/>
    </location>
</feature>
<feature type="compositionally biased region" description="Basic and acidic residues" evidence="1">
    <location>
        <begin position="282"/>
        <end position="294"/>
    </location>
</feature>
<protein>
    <submittedName>
        <fullName evidence="2">Uncharacterized protein</fullName>
    </submittedName>
</protein>
<evidence type="ECO:0000256" key="1">
    <source>
        <dbReference type="SAM" id="MobiDB-lite"/>
    </source>
</evidence>
<sequence>MKFSLFSRSSNENESNMTADEQEQFVANPGDAHDLTKQAKQMKKLDHLDSLSDEHQTLVKHLKTIWQDNWYKYPEHIRQSFHLATTRVMFTESNQKNASNHALWKKAISSKQWDFDWGIWLVLRATYYDTVKPKDAPKRTSFRHGQASVLIAQRYKDCDVMQDLVPVSFPPRPREWDVTSRAGQSEPPGVQHQPAGERSKTTVDPRKLKSQVSLLSSRPRQSSSQPAYRNGFKAINHQRQRSASTATQGSREVSDTGDLSTADGLDGSFNPVNHLNPVDSTENARGRSEIDAHPRQPPKTVHPFPRFDINTGDDLHPSTANTLHTGSLGPTTTLGTYSNPAPGPPKTFDELKKTKEVVSSLPRDQPAGFNLSRQSTPGFASNRNNNNPFFSHSLGNRSSQNATTFAQDRTGGPQNAPSTWGEAPGDSNIAPSEALLNQVQQALQPWIENCMRKNMDRFNHDAQNFFTQSIEERAKRLSESSQESINRGLQATIEEIKSDVCPWFNQELQKRVEDFKAKIEVTVNRFLNGMQPWIVDQIQAEVTNQITQVKAEMQPCIVDQIQAEVTKQFAQDKAKKAELKRKFQTFQESQAQAQDE</sequence>
<evidence type="ECO:0000313" key="2">
    <source>
        <dbReference type="EMBL" id="CAG7558585.1"/>
    </source>
</evidence>
<name>A0A8J2IJN7_FUSEQ</name>
<feature type="region of interest" description="Disordered" evidence="1">
    <location>
        <begin position="1"/>
        <end position="20"/>
    </location>
</feature>
<feature type="region of interest" description="Disordered" evidence="1">
    <location>
        <begin position="171"/>
        <end position="398"/>
    </location>
</feature>
<organism evidence="2 3">
    <name type="scientific">Fusarium equiseti</name>
    <name type="common">Fusarium scirpi</name>
    <dbReference type="NCBI Taxonomy" id="61235"/>
    <lineage>
        <taxon>Eukaryota</taxon>
        <taxon>Fungi</taxon>
        <taxon>Dikarya</taxon>
        <taxon>Ascomycota</taxon>
        <taxon>Pezizomycotina</taxon>
        <taxon>Sordariomycetes</taxon>
        <taxon>Hypocreomycetidae</taxon>
        <taxon>Hypocreales</taxon>
        <taxon>Nectriaceae</taxon>
        <taxon>Fusarium</taxon>
        <taxon>Fusarium incarnatum-equiseti species complex</taxon>
    </lineage>
</organism>
<feature type="compositionally biased region" description="Polar residues" evidence="1">
    <location>
        <begin position="403"/>
        <end position="418"/>
    </location>
</feature>
<feature type="compositionally biased region" description="Low complexity" evidence="1">
    <location>
        <begin position="322"/>
        <end position="336"/>
    </location>
</feature>
<accession>A0A8J2IJN7</accession>
<feature type="compositionally biased region" description="Polar residues" evidence="1">
    <location>
        <begin position="241"/>
        <end position="251"/>
    </location>
</feature>
<feature type="compositionally biased region" description="Basic and acidic residues" evidence="1">
    <location>
        <begin position="347"/>
        <end position="356"/>
    </location>
</feature>
<feature type="compositionally biased region" description="Polar residues" evidence="1">
    <location>
        <begin position="270"/>
        <end position="281"/>
    </location>
</feature>
<comment type="caution">
    <text evidence="2">The sequence shown here is derived from an EMBL/GenBank/DDBJ whole genome shotgun (WGS) entry which is preliminary data.</text>
</comment>